<feature type="transmembrane region" description="Helical" evidence="6">
    <location>
        <begin position="260"/>
        <end position="284"/>
    </location>
</feature>
<feature type="transmembrane region" description="Helical" evidence="6">
    <location>
        <begin position="228"/>
        <end position="248"/>
    </location>
</feature>
<keyword evidence="7" id="KW-0560">Oxidoreductase</keyword>
<feature type="transmembrane region" description="Helical" evidence="6">
    <location>
        <begin position="197"/>
        <end position="216"/>
    </location>
</feature>
<dbReference type="Proteomes" id="UP001231924">
    <property type="component" value="Unassembled WGS sequence"/>
</dbReference>
<dbReference type="Pfam" id="PF00146">
    <property type="entry name" value="NADHdh"/>
    <property type="match status" value="1"/>
</dbReference>
<dbReference type="InterPro" id="IPR001694">
    <property type="entry name" value="NADH_UbQ_OxRdtase_su1/FPO"/>
</dbReference>
<gene>
    <name evidence="7" type="ORF">QRT03_21585</name>
</gene>
<proteinExistence type="inferred from homology"/>
<dbReference type="EMBL" id="JASVWF010000005">
    <property type="protein sequence ID" value="MDL5158575.1"/>
    <property type="molecule type" value="Genomic_DNA"/>
</dbReference>
<evidence type="ECO:0000256" key="3">
    <source>
        <dbReference type="ARBA" id="ARBA00022989"/>
    </source>
</evidence>
<comment type="caution">
    <text evidence="7">The sequence shown here is derived from an EMBL/GenBank/DDBJ whole genome shotgun (WGS) entry which is preliminary data.</text>
</comment>
<feature type="transmembrane region" description="Helical" evidence="6">
    <location>
        <begin position="118"/>
        <end position="138"/>
    </location>
</feature>
<evidence type="ECO:0000256" key="5">
    <source>
        <dbReference type="RuleBase" id="RU000471"/>
    </source>
</evidence>
<organism evidence="7 8">
    <name type="scientific">Actinomycetospora termitidis</name>
    <dbReference type="NCBI Taxonomy" id="3053470"/>
    <lineage>
        <taxon>Bacteria</taxon>
        <taxon>Bacillati</taxon>
        <taxon>Actinomycetota</taxon>
        <taxon>Actinomycetes</taxon>
        <taxon>Pseudonocardiales</taxon>
        <taxon>Pseudonocardiaceae</taxon>
        <taxon>Actinomycetospora</taxon>
    </lineage>
</organism>
<name>A0ABT7MD37_9PSEU</name>
<dbReference type="RefSeq" id="WP_286055115.1">
    <property type="nucleotide sequence ID" value="NZ_JASVWF010000005.1"/>
</dbReference>
<evidence type="ECO:0000256" key="4">
    <source>
        <dbReference type="ARBA" id="ARBA00023136"/>
    </source>
</evidence>
<keyword evidence="5" id="KW-0520">NAD</keyword>
<sequence>MAAGAGAVTAGDHPATPVVETLRLLAKQRRRTPADDPALARIGLTVLPVAAVLALAVVPLGDTAPVDLDVGVVWFNAMEVLAWFAVWVAGWGPNAVTSLAGGYRMLPLGLAYELPHMLAIITPAIAAGSLAPATIAAAQHDLWYAVWMPAAFVLYLVSVAAMAFWGPFAAPLGRDLAGGAVAEHAGLGRLLLHAGRWMLLTAGAAMAVPLFLGGGAPPPITGPDPFPGLPALWFAVKLVVVIGLLLAARRVVPMLRTARFVTLAWTVLIPLAVAQALVVTVVVLT</sequence>
<feature type="transmembrane region" description="Helical" evidence="6">
    <location>
        <begin position="38"/>
        <end position="60"/>
    </location>
</feature>
<evidence type="ECO:0000256" key="2">
    <source>
        <dbReference type="ARBA" id="ARBA00022692"/>
    </source>
</evidence>
<comment type="similarity">
    <text evidence="5">Belongs to the complex I subunit 1 family.</text>
</comment>
<dbReference type="GO" id="GO:0050136">
    <property type="term" value="F:NADH dehydrogenase (quinone) (non-electrogenic) activity"/>
    <property type="evidence" value="ECO:0007669"/>
    <property type="project" value="UniProtKB-EC"/>
</dbReference>
<keyword evidence="3 6" id="KW-1133">Transmembrane helix</keyword>
<reference evidence="7 8" key="1">
    <citation type="submission" date="2023-06" db="EMBL/GenBank/DDBJ databases">
        <title>Actinomycetospora Odt1-22.</title>
        <authorList>
            <person name="Supong K."/>
        </authorList>
    </citation>
    <scope>NUCLEOTIDE SEQUENCE [LARGE SCALE GENOMIC DNA]</scope>
    <source>
        <strain evidence="7 8">Odt1-22</strain>
    </source>
</reference>
<protein>
    <submittedName>
        <fullName evidence="7">NADH-quinone oxidoreductase subunit H</fullName>
        <ecNumber evidence="7">1.6.5.9</ecNumber>
    </submittedName>
</protein>
<evidence type="ECO:0000313" key="7">
    <source>
        <dbReference type="EMBL" id="MDL5158575.1"/>
    </source>
</evidence>
<comment type="subcellular location">
    <subcellularLocation>
        <location evidence="5">Cell membrane</location>
        <topology evidence="5">Multi-pass membrane protein</topology>
    </subcellularLocation>
    <subcellularLocation>
        <location evidence="1">Membrane</location>
        <topology evidence="1">Multi-pass membrane protein</topology>
    </subcellularLocation>
</comment>
<feature type="transmembrane region" description="Helical" evidence="6">
    <location>
        <begin position="144"/>
        <end position="165"/>
    </location>
</feature>
<accession>A0ABT7MD37</accession>
<evidence type="ECO:0000256" key="6">
    <source>
        <dbReference type="SAM" id="Phobius"/>
    </source>
</evidence>
<dbReference type="PANTHER" id="PTHR11432">
    <property type="entry name" value="NADH DEHYDROGENASE SUBUNIT 1"/>
    <property type="match status" value="1"/>
</dbReference>
<keyword evidence="4 6" id="KW-0472">Membrane</keyword>
<keyword evidence="2 5" id="KW-0812">Transmembrane</keyword>
<keyword evidence="8" id="KW-1185">Reference proteome</keyword>
<dbReference type="PANTHER" id="PTHR11432:SF20">
    <property type="entry name" value="NADH-UBIQUINONE OXIDOREDUCTASE CHAIN 1"/>
    <property type="match status" value="1"/>
</dbReference>
<dbReference type="EC" id="1.6.5.9" evidence="7"/>
<evidence type="ECO:0000256" key="1">
    <source>
        <dbReference type="ARBA" id="ARBA00004141"/>
    </source>
</evidence>
<feature type="transmembrane region" description="Helical" evidence="6">
    <location>
        <begin position="80"/>
        <end position="106"/>
    </location>
</feature>
<evidence type="ECO:0000313" key="8">
    <source>
        <dbReference type="Proteomes" id="UP001231924"/>
    </source>
</evidence>